<organism evidence="3 4">
    <name type="scientific">Stegastes partitus</name>
    <name type="common">bicolor damselfish</name>
    <dbReference type="NCBI Taxonomy" id="144197"/>
    <lineage>
        <taxon>Eukaryota</taxon>
        <taxon>Metazoa</taxon>
        <taxon>Chordata</taxon>
        <taxon>Craniata</taxon>
        <taxon>Vertebrata</taxon>
        <taxon>Euteleostomi</taxon>
        <taxon>Actinopterygii</taxon>
        <taxon>Neopterygii</taxon>
        <taxon>Teleostei</taxon>
        <taxon>Neoteleostei</taxon>
        <taxon>Acanthomorphata</taxon>
        <taxon>Ovalentaria</taxon>
        <taxon>Pomacentridae</taxon>
        <taxon>Stegastes</taxon>
    </lineage>
</organism>
<evidence type="ECO:0000256" key="2">
    <source>
        <dbReference type="SAM" id="MobiDB-lite"/>
    </source>
</evidence>
<evidence type="ECO:0000313" key="4">
    <source>
        <dbReference type="RefSeq" id="XP_008285273.1"/>
    </source>
</evidence>
<evidence type="ECO:0000313" key="3">
    <source>
        <dbReference type="Proteomes" id="UP000694891"/>
    </source>
</evidence>
<reference evidence="4" key="1">
    <citation type="submission" date="2025-08" db="UniProtKB">
        <authorList>
            <consortium name="RefSeq"/>
        </authorList>
    </citation>
    <scope>IDENTIFICATION</scope>
</reference>
<accession>A0A9Y4K2B2</accession>
<keyword evidence="1" id="KW-0175">Coiled coil</keyword>
<keyword evidence="3" id="KW-1185">Reference proteome</keyword>
<dbReference type="Proteomes" id="UP000694891">
    <property type="component" value="Unplaced"/>
</dbReference>
<dbReference type="RefSeq" id="XP_008285273.1">
    <property type="nucleotide sequence ID" value="XM_008287051.1"/>
</dbReference>
<proteinExistence type="predicted"/>
<gene>
    <name evidence="4" type="primary">LOC103361059</name>
</gene>
<dbReference type="AlphaFoldDB" id="A0A9Y4K2B2"/>
<feature type="coiled-coil region" evidence="1">
    <location>
        <begin position="291"/>
        <end position="321"/>
    </location>
</feature>
<evidence type="ECO:0000256" key="1">
    <source>
        <dbReference type="SAM" id="Coils"/>
    </source>
</evidence>
<sequence length="397" mass="46428">MASKIASEDKERSFYLVRSRYLEDQLERCQPQCDKLETENKDLVSEYDALEKDKRDAIKYLKCPVVVKEKKVSELSEELENQHQTAEWEREDLKLQYSKQMEELQRLRDELDSKRRMQDETADKGAVKLEEQQTDLKQSMQWLSDVQSFLSQEENFRKLRTETALMRERIQSNIECIEEAGAEEESESSVPQTVKDQHSGQLEQLPFLLREAEHRREKLDALQDREEEICSQLCALNKETLAMEIQECSSSKKLNELKALYLQLQREFKDGSVALQDALDKTQDVRQCLHSREFQQQLSELDELKAKLQKDRSQRTELEGVKQEAVVLLGLILTDSEQVFATQWKVQRMLEILESSAPPPWETELSLSDSPQGPKPPELRTSQQTQQSDHMRLHRPV</sequence>
<protein>
    <submittedName>
        <fullName evidence="4">Uncharacterized protein C9orf117 homolog</fullName>
    </submittedName>
</protein>
<feature type="region of interest" description="Disordered" evidence="2">
    <location>
        <begin position="357"/>
        <end position="397"/>
    </location>
</feature>
<dbReference type="GeneID" id="103361059"/>
<name>A0A9Y4K2B2_9TELE</name>
<feature type="coiled-coil region" evidence="1">
    <location>
        <begin position="33"/>
        <end position="124"/>
    </location>
</feature>
<feature type="coiled-coil region" evidence="1">
    <location>
        <begin position="167"/>
        <end position="229"/>
    </location>
</feature>